<dbReference type="PANTHER" id="PTHR11851:SF49">
    <property type="entry name" value="MITOCHONDRIAL-PROCESSING PEPTIDASE SUBUNIT ALPHA"/>
    <property type="match status" value="1"/>
</dbReference>
<dbReference type="Proteomes" id="UP000673691">
    <property type="component" value="Unassembled WGS sequence"/>
</dbReference>
<evidence type="ECO:0000256" key="1">
    <source>
        <dbReference type="ARBA" id="ARBA00002123"/>
    </source>
</evidence>
<proteinExistence type="inferred from homology"/>
<evidence type="ECO:0000313" key="9">
    <source>
        <dbReference type="EMBL" id="KAG5455361.1"/>
    </source>
</evidence>
<dbReference type="AlphaFoldDB" id="A0A8H8DEH5"/>
<dbReference type="GO" id="GO:0006627">
    <property type="term" value="P:protein processing involved in protein targeting to mitochondrion"/>
    <property type="evidence" value="ECO:0007669"/>
    <property type="project" value="TreeGrafter"/>
</dbReference>
<dbReference type="InterPro" id="IPR001431">
    <property type="entry name" value="Pept_M16_Zn_BS"/>
</dbReference>
<accession>A0A8H8DEH5</accession>
<comment type="function">
    <text evidence="1">Substrate recognition and binding subunit of the essential mitochondrial processing protease (MPP), which cleaves the mitochondrial sequence off newly imported precursors proteins.</text>
</comment>
<dbReference type="InterPro" id="IPR011249">
    <property type="entry name" value="Metalloenz_LuxS/M16"/>
</dbReference>
<feature type="non-terminal residue" evidence="9">
    <location>
        <position position="386"/>
    </location>
</feature>
<dbReference type="EMBL" id="JAEFCI010013500">
    <property type="protein sequence ID" value="KAG5455361.1"/>
    <property type="molecule type" value="Genomic_DNA"/>
</dbReference>
<evidence type="ECO:0000259" key="8">
    <source>
        <dbReference type="Pfam" id="PF05193"/>
    </source>
</evidence>
<evidence type="ECO:0000256" key="5">
    <source>
        <dbReference type="RuleBase" id="RU004447"/>
    </source>
</evidence>
<dbReference type="OrthoDB" id="277191at2759"/>
<dbReference type="InterPro" id="IPR050361">
    <property type="entry name" value="MPP/UQCRC_Complex"/>
</dbReference>
<keyword evidence="10" id="KW-1185">Reference proteome</keyword>
<dbReference type="GO" id="GO:0004222">
    <property type="term" value="F:metalloendopeptidase activity"/>
    <property type="evidence" value="ECO:0007669"/>
    <property type="project" value="InterPro"/>
</dbReference>
<protein>
    <recommendedName>
        <fullName evidence="3">Alpha-MPP</fullName>
    </recommendedName>
    <alternativeName>
        <fullName evidence="4">Inactive zinc metalloprotease alpha</fullName>
    </alternativeName>
</protein>
<dbReference type="SUPFAM" id="SSF63411">
    <property type="entry name" value="LuxS/MPP-like metallohydrolase"/>
    <property type="match status" value="1"/>
</dbReference>
<evidence type="ECO:0000256" key="3">
    <source>
        <dbReference type="ARBA" id="ARBA00030006"/>
    </source>
</evidence>
<reference evidence="9 10" key="1">
    <citation type="journal article" name="Sci. Rep.">
        <title>Genome-scale phylogenetic analyses confirm Olpidium as the closest living zoosporic fungus to the non-flagellated, terrestrial fungi.</title>
        <authorList>
            <person name="Chang Y."/>
            <person name="Rochon D."/>
            <person name="Sekimoto S."/>
            <person name="Wang Y."/>
            <person name="Chovatia M."/>
            <person name="Sandor L."/>
            <person name="Salamov A."/>
            <person name="Grigoriev I.V."/>
            <person name="Stajich J.E."/>
            <person name="Spatafora J.W."/>
        </authorList>
    </citation>
    <scope>NUCLEOTIDE SEQUENCE [LARGE SCALE GENOMIC DNA]</scope>
    <source>
        <strain evidence="9">S191</strain>
    </source>
</reference>
<gene>
    <name evidence="9" type="ORF">BJ554DRAFT_5241</name>
</gene>
<dbReference type="InterPro" id="IPR007863">
    <property type="entry name" value="Peptidase_M16_C"/>
</dbReference>
<feature type="domain" description="Peptidase M16 N-terminal" evidence="7">
    <location>
        <begin position="152"/>
        <end position="298"/>
    </location>
</feature>
<dbReference type="PROSITE" id="PS00143">
    <property type="entry name" value="INSULINASE"/>
    <property type="match status" value="1"/>
</dbReference>
<evidence type="ECO:0000313" key="10">
    <source>
        <dbReference type="Proteomes" id="UP000673691"/>
    </source>
</evidence>
<dbReference type="Pfam" id="PF00675">
    <property type="entry name" value="Peptidase_M16"/>
    <property type="match status" value="1"/>
</dbReference>
<comment type="caution">
    <text evidence="9">The sequence shown here is derived from an EMBL/GenBank/DDBJ whole genome shotgun (WGS) entry which is preliminary data.</text>
</comment>
<sequence length="386" mass="41413">MLLPRAGRPAQAACRRDAPPVVLRCLLSLAADVARRIAPAPAAAVLPARRHFRQPCRLGRALPRAEAPGAHDAATRGAVHAGFPAAGGLVAGLSAPKRRLLHARAQPAANSSAAPPAAASTPAVLRKGGAARTTNVSKDGFTAVTTLANGLRVATENTPGHFAALGIYIDAGSRYETEKTRGCSHLMDRLAFKGTENRTIKDIQDEAQSLGGNITCTSSRETIIYQAAVFKDDVPQAFSLLADVVRNLKVSERDVDEQRETALYEITDLAQKPESLLPEYLHLAAYKDNTLGLQLLCDPERLAAVQLDDILFYRETFYRPSRIVVAACGVDHAQVVKLAEKELGDWHDPEYPLAPEASSERVAAVVASTPDRMHLGEEAKEAFAEL</sequence>
<dbReference type="GO" id="GO:0005739">
    <property type="term" value="C:mitochondrion"/>
    <property type="evidence" value="ECO:0007669"/>
    <property type="project" value="TreeGrafter"/>
</dbReference>
<feature type="domain" description="Peptidase M16 C-terminal" evidence="8">
    <location>
        <begin position="305"/>
        <end position="360"/>
    </location>
</feature>
<name>A0A8H8DEH5_9FUNG</name>
<evidence type="ECO:0000256" key="4">
    <source>
        <dbReference type="ARBA" id="ARBA00032315"/>
    </source>
</evidence>
<evidence type="ECO:0000256" key="6">
    <source>
        <dbReference type="SAM" id="MobiDB-lite"/>
    </source>
</evidence>
<dbReference type="GO" id="GO:0046872">
    <property type="term" value="F:metal ion binding"/>
    <property type="evidence" value="ECO:0007669"/>
    <property type="project" value="InterPro"/>
</dbReference>
<dbReference type="PANTHER" id="PTHR11851">
    <property type="entry name" value="METALLOPROTEASE"/>
    <property type="match status" value="1"/>
</dbReference>
<feature type="compositionally biased region" description="Low complexity" evidence="6">
    <location>
        <begin position="104"/>
        <end position="123"/>
    </location>
</feature>
<organism evidence="9 10">
    <name type="scientific">Olpidium bornovanus</name>
    <dbReference type="NCBI Taxonomy" id="278681"/>
    <lineage>
        <taxon>Eukaryota</taxon>
        <taxon>Fungi</taxon>
        <taxon>Fungi incertae sedis</taxon>
        <taxon>Olpidiomycota</taxon>
        <taxon>Olpidiomycotina</taxon>
        <taxon>Olpidiomycetes</taxon>
        <taxon>Olpidiales</taxon>
        <taxon>Olpidiaceae</taxon>
        <taxon>Olpidium</taxon>
    </lineage>
</organism>
<feature type="region of interest" description="Disordered" evidence="6">
    <location>
        <begin position="104"/>
        <end position="126"/>
    </location>
</feature>
<evidence type="ECO:0000256" key="2">
    <source>
        <dbReference type="ARBA" id="ARBA00007261"/>
    </source>
</evidence>
<dbReference type="InterPro" id="IPR011765">
    <property type="entry name" value="Pept_M16_N"/>
</dbReference>
<evidence type="ECO:0000259" key="7">
    <source>
        <dbReference type="Pfam" id="PF00675"/>
    </source>
</evidence>
<comment type="similarity">
    <text evidence="2 5">Belongs to the peptidase M16 family.</text>
</comment>
<dbReference type="Pfam" id="PF05193">
    <property type="entry name" value="Peptidase_M16_C"/>
    <property type="match status" value="1"/>
</dbReference>
<dbReference type="Gene3D" id="3.30.830.10">
    <property type="entry name" value="Metalloenzyme, LuxS/M16 peptidase-like"/>
    <property type="match status" value="1"/>
</dbReference>